<sequence>MTEKPHPPAAYRLSRPERPGNAVIFASPHSGAYYPDSLQDRSVLDLLRLRSSEDAFVDRLLATVPDHGATLIAAEYPRAWVDLNRAEDELDSALIAGDLRPHSGPRVAAGLGVIPRVVAGGRSIYRGKITLAEAQTRLNEVWRPYHAQLGALIHSARARHGQAILIDVHSMPSEALDQMGARRPQIVLGDRYGASAARDLVARLEAVFADEGLQVARNAPFAGAYIAQRYGRPSENVHVVQIEIDRSLYMDEARIEPSAEFQTFSALMERVILQICTIGTQPVRLAAE</sequence>
<accession>A0A074TDS7</accession>
<evidence type="ECO:0000313" key="1">
    <source>
        <dbReference type="EMBL" id="KEP69844.1"/>
    </source>
</evidence>
<keyword evidence="1" id="KW-0378">Hydrolase</keyword>
<keyword evidence="2" id="KW-1185">Reference proteome</keyword>
<dbReference type="GO" id="GO:0016787">
    <property type="term" value="F:hydrolase activity"/>
    <property type="evidence" value="ECO:0007669"/>
    <property type="project" value="UniProtKB-KW"/>
</dbReference>
<dbReference type="eggNOG" id="COG3741">
    <property type="taxonomic scope" value="Bacteria"/>
</dbReference>
<evidence type="ECO:0000313" key="2">
    <source>
        <dbReference type="Proteomes" id="UP000027725"/>
    </source>
</evidence>
<dbReference type="STRING" id="1185766.SAMN05216224_101706"/>
<dbReference type="RefSeq" id="WP_038065691.1">
    <property type="nucleotide sequence ID" value="NZ_FOVB01000001.1"/>
</dbReference>
<dbReference type="EMBL" id="JHEH01000010">
    <property type="protein sequence ID" value="KEP69844.1"/>
    <property type="molecule type" value="Genomic_DNA"/>
</dbReference>
<dbReference type="Proteomes" id="UP000027725">
    <property type="component" value="Unassembled WGS sequence"/>
</dbReference>
<protein>
    <submittedName>
        <fullName evidence="1">N-formylglutamate amidohydrolase</fullName>
    </submittedName>
</protein>
<dbReference type="SUPFAM" id="SSF53187">
    <property type="entry name" value="Zn-dependent exopeptidases"/>
    <property type="match status" value="1"/>
</dbReference>
<dbReference type="Pfam" id="PF05013">
    <property type="entry name" value="FGase"/>
    <property type="match status" value="1"/>
</dbReference>
<dbReference type="Gene3D" id="3.40.630.40">
    <property type="entry name" value="Zn-dependent exopeptidases"/>
    <property type="match status" value="1"/>
</dbReference>
<comment type="caution">
    <text evidence="1">The sequence shown here is derived from an EMBL/GenBank/DDBJ whole genome shotgun (WGS) entry which is preliminary data.</text>
</comment>
<reference evidence="1 2" key="1">
    <citation type="submission" date="2014-03" db="EMBL/GenBank/DDBJ databases">
        <title>The draft genome sequence of Thioclava dalianensis DLFJ1-1.</title>
        <authorList>
            <person name="Lai Q."/>
            <person name="Shao Z."/>
        </authorList>
    </citation>
    <scope>NUCLEOTIDE SEQUENCE [LARGE SCALE GENOMIC DNA]</scope>
    <source>
        <strain evidence="1 2">DLFJ1-1</strain>
    </source>
</reference>
<proteinExistence type="predicted"/>
<gene>
    <name evidence="1" type="ORF">DL1_02140</name>
</gene>
<organism evidence="1 2">
    <name type="scientific">Thioclava dalianensis</name>
    <dbReference type="NCBI Taxonomy" id="1185766"/>
    <lineage>
        <taxon>Bacteria</taxon>
        <taxon>Pseudomonadati</taxon>
        <taxon>Pseudomonadota</taxon>
        <taxon>Alphaproteobacteria</taxon>
        <taxon>Rhodobacterales</taxon>
        <taxon>Paracoccaceae</taxon>
        <taxon>Thioclava</taxon>
    </lineage>
</organism>
<dbReference type="InterPro" id="IPR007709">
    <property type="entry name" value="N-FG_amidohydro"/>
</dbReference>
<dbReference type="AlphaFoldDB" id="A0A074TDS7"/>
<name>A0A074TDS7_9RHOB</name>
<dbReference type="OrthoDB" id="9802050at2"/>